<dbReference type="InterPro" id="IPR001525">
    <property type="entry name" value="C5_MeTfrase"/>
</dbReference>
<evidence type="ECO:0008006" key="5">
    <source>
        <dbReference type="Google" id="ProtNLM"/>
    </source>
</evidence>
<evidence type="ECO:0000256" key="3">
    <source>
        <dbReference type="SAM" id="MobiDB-lite"/>
    </source>
</evidence>
<organism evidence="4">
    <name type="scientific">marine sediment metagenome</name>
    <dbReference type="NCBI Taxonomy" id="412755"/>
    <lineage>
        <taxon>unclassified sequences</taxon>
        <taxon>metagenomes</taxon>
        <taxon>ecological metagenomes</taxon>
    </lineage>
</organism>
<accession>A0A0F9IZ61</accession>
<dbReference type="GO" id="GO:0032259">
    <property type="term" value="P:methylation"/>
    <property type="evidence" value="ECO:0007669"/>
    <property type="project" value="UniProtKB-KW"/>
</dbReference>
<gene>
    <name evidence="4" type="ORF">LCGC14_1886260</name>
</gene>
<dbReference type="InterPro" id="IPR029063">
    <property type="entry name" value="SAM-dependent_MTases_sf"/>
</dbReference>
<sequence>MSAYYNENDPKAAAWLRELIAQGHIVDGDVDERSITDVQGIDGYTQHHFFAGIGGWGLALWLAGWPEDRPVWTGSCPCQPFSSAGKRKGAKDERHVWPHWLPLIAERRPPTIFGEQVASPLGREWLAGVRSDLEALGYAVGAADLCAAGVGAPHIRQRLWWVAYAEGAAARAGDALQAWQSDAGGRGADGGLGDAARERQGGGEKIEQGREAGECERDIRSKLVGSSNAGFWSAFDLIPCADEKVRRVEPVFEQMVDGLPPSLGRVCAGIIAEVEKEIIACADAAKTDPREAMRDVWMSLSAETLPGWSSGRPDGVHEAPILLAFLRQLTEQGWAFAESILCASEKTQEVLLRSLWWDRTTARASHQRGLDKQRFDKHPDLVRILSSVLARHAQTAWGEAFDANARLTNPLATGVPARVGRLRAYGNSISPPLAVEFIAAFMEVTR</sequence>
<proteinExistence type="predicted"/>
<feature type="compositionally biased region" description="Basic and acidic residues" evidence="3">
    <location>
        <begin position="195"/>
        <end position="214"/>
    </location>
</feature>
<feature type="region of interest" description="Disordered" evidence="3">
    <location>
        <begin position="185"/>
        <end position="214"/>
    </location>
</feature>
<keyword evidence="1" id="KW-0489">Methyltransferase</keyword>
<evidence type="ECO:0000256" key="2">
    <source>
        <dbReference type="ARBA" id="ARBA00022679"/>
    </source>
</evidence>
<dbReference type="SUPFAM" id="SSF53335">
    <property type="entry name" value="S-adenosyl-L-methionine-dependent methyltransferases"/>
    <property type="match status" value="1"/>
</dbReference>
<name>A0A0F9IZ61_9ZZZZ</name>
<reference evidence="4" key="1">
    <citation type="journal article" date="2015" name="Nature">
        <title>Complex archaea that bridge the gap between prokaryotes and eukaryotes.</title>
        <authorList>
            <person name="Spang A."/>
            <person name="Saw J.H."/>
            <person name="Jorgensen S.L."/>
            <person name="Zaremba-Niedzwiedzka K."/>
            <person name="Martijn J."/>
            <person name="Lind A.E."/>
            <person name="van Eijk R."/>
            <person name="Schleper C."/>
            <person name="Guy L."/>
            <person name="Ettema T.J."/>
        </authorList>
    </citation>
    <scope>NUCLEOTIDE SEQUENCE</scope>
</reference>
<dbReference type="GO" id="GO:0008168">
    <property type="term" value="F:methyltransferase activity"/>
    <property type="evidence" value="ECO:0007669"/>
    <property type="project" value="UniProtKB-KW"/>
</dbReference>
<dbReference type="EMBL" id="LAZR01019509">
    <property type="protein sequence ID" value="KKL92282.1"/>
    <property type="molecule type" value="Genomic_DNA"/>
</dbReference>
<evidence type="ECO:0000313" key="4">
    <source>
        <dbReference type="EMBL" id="KKL92282.1"/>
    </source>
</evidence>
<keyword evidence="2" id="KW-0808">Transferase</keyword>
<evidence type="ECO:0000256" key="1">
    <source>
        <dbReference type="ARBA" id="ARBA00022603"/>
    </source>
</evidence>
<dbReference type="Pfam" id="PF00145">
    <property type="entry name" value="DNA_methylase"/>
    <property type="match status" value="1"/>
</dbReference>
<dbReference type="Gene3D" id="3.40.50.150">
    <property type="entry name" value="Vaccinia Virus protein VP39"/>
    <property type="match status" value="1"/>
</dbReference>
<comment type="caution">
    <text evidence="4">The sequence shown here is derived from an EMBL/GenBank/DDBJ whole genome shotgun (WGS) entry which is preliminary data.</text>
</comment>
<protein>
    <recommendedName>
        <fullName evidence="5">DNA (cytosine-5-)-methyltransferase</fullName>
    </recommendedName>
</protein>
<dbReference type="AlphaFoldDB" id="A0A0F9IZ61"/>